<dbReference type="InterPro" id="IPR011047">
    <property type="entry name" value="Quinoprotein_ADH-like_sf"/>
</dbReference>
<organism evidence="1 2">
    <name type="scientific">Streptomyces macrosporus</name>
    <dbReference type="NCBI Taxonomy" id="44032"/>
    <lineage>
        <taxon>Bacteria</taxon>
        <taxon>Bacillati</taxon>
        <taxon>Actinomycetota</taxon>
        <taxon>Actinomycetes</taxon>
        <taxon>Kitasatosporales</taxon>
        <taxon>Streptomycetaceae</taxon>
        <taxon>Streptomyces</taxon>
    </lineage>
</organism>
<dbReference type="Proteomes" id="UP001501638">
    <property type="component" value="Unassembled WGS sequence"/>
</dbReference>
<dbReference type="RefSeq" id="WP_344325199.1">
    <property type="nucleotide sequence ID" value="NZ_BAAASZ010000027.1"/>
</dbReference>
<evidence type="ECO:0000313" key="1">
    <source>
        <dbReference type="EMBL" id="GAA2452215.1"/>
    </source>
</evidence>
<dbReference type="InterPro" id="IPR015943">
    <property type="entry name" value="WD40/YVTN_repeat-like_dom_sf"/>
</dbReference>
<dbReference type="Gene3D" id="2.130.10.10">
    <property type="entry name" value="YVTN repeat-like/Quinoprotein amine dehydrogenase"/>
    <property type="match status" value="1"/>
</dbReference>
<gene>
    <name evidence="1" type="ORF">GCM10010405_39960</name>
</gene>
<comment type="caution">
    <text evidence="1">The sequence shown here is derived from an EMBL/GenBank/DDBJ whole genome shotgun (WGS) entry which is preliminary data.</text>
</comment>
<dbReference type="EMBL" id="BAAASZ010000027">
    <property type="protein sequence ID" value="GAA2452215.1"/>
    <property type="molecule type" value="Genomic_DNA"/>
</dbReference>
<name>A0ABN3KBM3_9ACTN</name>
<proteinExistence type="predicted"/>
<keyword evidence="2" id="KW-1185">Reference proteome</keyword>
<dbReference type="SUPFAM" id="SSF50998">
    <property type="entry name" value="Quinoprotein alcohol dehydrogenase-like"/>
    <property type="match status" value="1"/>
</dbReference>
<sequence length="585" mass="61001">MPEGTGRRLRRPGAGREPAASALLGWLVDPHAPNLCVVTGPAGAGKSHLLAWLVQYGGTRSDEGGDRRVHAVAPLTGVGVRGAAWLLADDLRVAARAPGELVEAVAADTRRTVAIAADLHAAHSPEAVVEQVLLPLLRVPHVRLLVESRTGEPCTAALLDAASDPAVLDLAEARWTDRAGFARWVAGLGTGVNAEEAYPAPGRALGRRPEVPRVFRPPSLTPSAMVTADPHAVTAWLEDAERDGEHIGALGRAWLRAGRSLCRDQPPSARALTLLAALGDGAAEGVRGELASLAEPEPWRVVRSLTRDDDGRGWPGPVSALAAGRAGHDGALLVADHLGEVRVVDADRWDPRGRLATGEVGAARAVLCLPEGTVVVLDEWGRVRPAGEIAEPVPGLRLKVLVDPDADPWKALRDAVLSLPETVDAPLTAACSLPDGAVFGDERGRVHVLTRDTARSRPLSRSLHQGRVTALAALSLGRGGPTLLYSGGLDGRVRAWGAGAEPLRVPVRERPVPVVALGAASGALVVAWADGLVEYESLGGGTVATFRPGPPVRAVCCHGGDGDDPRLTIGMDESVVTLAPRFPGD</sequence>
<reference evidence="1 2" key="1">
    <citation type="journal article" date="2019" name="Int. J. Syst. Evol. Microbiol.">
        <title>The Global Catalogue of Microorganisms (GCM) 10K type strain sequencing project: providing services to taxonomists for standard genome sequencing and annotation.</title>
        <authorList>
            <consortium name="The Broad Institute Genomics Platform"/>
            <consortium name="The Broad Institute Genome Sequencing Center for Infectious Disease"/>
            <person name="Wu L."/>
            <person name="Ma J."/>
        </authorList>
    </citation>
    <scope>NUCLEOTIDE SEQUENCE [LARGE SCALE GENOMIC DNA]</scope>
    <source>
        <strain evidence="1 2">JCM 6305</strain>
    </source>
</reference>
<evidence type="ECO:0000313" key="2">
    <source>
        <dbReference type="Proteomes" id="UP001501638"/>
    </source>
</evidence>
<protein>
    <submittedName>
        <fullName evidence="1">Uncharacterized protein</fullName>
    </submittedName>
</protein>
<accession>A0ABN3KBM3</accession>